<dbReference type="OrthoDB" id="10340515at2759"/>
<sequence>MIFRVDNNDDAMFYVNLIKEINETKYKRQYVASIRFVPRGMGQLKEYKFAIEYKDDIFSFKLLGILLAVKKSINYKKVVLEPYGEFDIDDSSKRRNFNLFSGLLHNYEDDFVADNSIVDM</sequence>
<dbReference type="Proteomes" id="UP001165083">
    <property type="component" value="Unassembled WGS sequence"/>
</dbReference>
<evidence type="ECO:0000313" key="2">
    <source>
        <dbReference type="Proteomes" id="UP001165083"/>
    </source>
</evidence>
<reference evidence="1" key="1">
    <citation type="submission" date="2023-04" db="EMBL/GenBank/DDBJ databases">
        <title>Phytophthora lilii NBRC 32176.</title>
        <authorList>
            <person name="Ichikawa N."/>
            <person name="Sato H."/>
            <person name="Tonouchi N."/>
        </authorList>
    </citation>
    <scope>NUCLEOTIDE SEQUENCE</scope>
    <source>
        <strain evidence="1">NBRC 32176</strain>
    </source>
</reference>
<gene>
    <name evidence="1" type="ORF">Plil01_000594600</name>
</gene>
<dbReference type="AlphaFoldDB" id="A0A9W6TLS4"/>
<proteinExistence type="predicted"/>
<comment type="caution">
    <text evidence="1">The sequence shown here is derived from an EMBL/GenBank/DDBJ whole genome shotgun (WGS) entry which is preliminary data.</text>
</comment>
<organism evidence="1 2">
    <name type="scientific">Phytophthora lilii</name>
    <dbReference type="NCBI Taxonomy" id="2077276"/>
    <lineage>
        <taxon>Eukaryota</taxon>
        <taxon>Sar</taxon>
        <taxon>Stramenopiles</taxon>
        <taxon>Oomycota</taxon>
        <taxon>Peronosporomycetes</taxon>
        <taxon>Peronosporales</taxon>
        <taxon>Peronosporaceae</taxon>
        <taxon>Phytophthora</taxon>
    </lineage>
</organism>
<protein>
    <submittedName>
        <fullName evidence="1">Unnamed protein product</fullName>
    </submittedName>
</protein>
<dbReference type="EMBL" id="BSXW01000256">
    <property type="protein sequence ID" value="GMF16610.1"/>
    <property type="molecule type" value="Genomic_DNA"/>
</dbReference>
<evidence type="ECO:0000313" key="1">
    <source>
        <dbReference type="EMBL" id="GMF16610.1"/>
    </source>
</evidence>
<accession>A0A9W6TLS4</accession>
<keyword evidence="2" id="KW-1185">Reference proteome</keyword>
<name>A0A9W6TLS4_9STRA</name>